<dbReference type="PANTHER" id="PTHR47993:SF181">
    <property type="entry name" value="F-BOX ONLY PROTEIN 10-RELATED"/>
    <property type="match status" value="1"/>
</dbReference>
<dbReference type="NCBIfam" id="TIGR01640">
    <property type="entry name" value="F_box_assoc_1"/>
    <property type="match status" value="1"/>
</dbReference>
<dbReference type="Pfam" id="PF00646">
    <property type="entry name" value="F-box"/>
    <property type="match status" value="1"/>
</dbReference>
<evidence type="ECO:0000313" key="2">
    <source>
        <dbReference type="Proteomes" id="UP000504610"/>
    </source>
</evidence>
<dbReference type="Pfam" id="PF07734">
    <property type="entry name" value="FBA_1"/>
    <property type="match status" value="1"/>
</dbReference>
<dbReference type="PROSITE" id="PS50181">
    <property type="entry name" value="FBOX"/>
    <property type="match status" value="1"/>
</dbReference>
<dbReference type="OrthoDB" id="5314306at2759"/>
<dbReference type="AlphaFoldDB" id="A0A9W3DTK9"/>
<feature type="domain" description="F-box" evidence="1">
    <location>
        <begin position="2"/>
        <end position="49"/>
    </location>
</feature>
<dbReference type="SUPFAM" id="SSF81383">
    <property type="entry name" value="F-box domain"/>
    <property type="match status" value="1"/>
</dbReference>
<accession>A0A9W3DTK9</accession>
<reference evidence="2" key="1">
    <citation type="journal article" date="2019" name="Database">
        <title>The radish genome database (RadishGD): an integrated information resource for radish genomics.</title>
        <authorList>
            <person name="Yu H.J."/>
            <person name="Baek S."/>
            <person name="Lee Y.J."/>
            <person name="Cho A."/>
            <person name="Mun J.H."/>
        </authorList>
    </citation>
    <scope>NUCLEOTIDE SEQUENCE [LARGE SCALE GENOMIC DNA]</scope>
    <source>
        <strain evidence="2">cv. WK10039</strain>
    </source>
</reference>
<dbReference type="PANTHER" id="PTHR47993">
    <property type="entry name" value="OS09G0372900 PROTEIN-RELATED"/>
    <property type="match status" value="1"/>
</dbReference>
<dbReference type="CDD" id="cd22157">
    <property type="entry name" value="F-box_AtFBW1-like"/>
    <property type="match status" value="1"/>
</dbReference>
<name>A0A9W3DTK9_RAPSA</name>
<dbReference type="InterPro" id="IPR017451">
    <property type="entry name" value="F-box-assoc_interact_dom"/>
</dbReference>
<dbReference type="KEGG" id="rsz:108858080"/>
<dbReference type="GeneID" id="108858080"/>
<proteinExistence type="predicted"/>
<dbReference type="InterPro" id="IPR001810">
    <property type="entry name" value="F-box_dom"/>
</dbReference>
<protein>
    <submittedName>
        <fullName evidence="3">Protein SUPPRESSOR OF NIM1 1-like</fullName>
    </submittedName>
</protein>
<dbReference type="SMART" id="SM00256">
    <property type="entry name" value="FBOX"/>
    <property type="match status" value="1"/>
</dbReference>
<dbReference type="InterPro" id="IPR036047">
    <property type="entry name" value="F-box-like_dom_sf"/>
</dbReference>
<organism evidence="2 3">
    <name type="scientific">Raphanus sativus</name>
    <name type="common">Radish</name>
    <name type="synonym">Raphanus raphanistrum var. sativus</name>
    <dbReference type="NCBI Taxonomy" id="3726"/>
    <lineage>
        <taxon>Eukaryota</taxon>
        <taxon>Viridiplantae</taxon>
        <taxon>Streptophyta</taxon>
        <taxon>Embryophyta</taxon>
        <taxon>Tracheophyta</taxon>
        <taxon>Spermatophyta</taxon>
        <taxon>Magnoliopsida</taxon>
        <taxon>eudicotyledons</taxon>
        <taxon>Gunneridae</taxon>
        <taxon>Pentapetalae</taxon>
        <taxon>rosids</taxon>
        <taxon>malvids</taxon>
        <taxon>Brassicales</taxon>
        <taxon>Brassicaceae</taxon>
        <taxon>Brassiceae</taxon>
        <taxon>Raphanus</taxon>
    </lineage>
</organism>
<dbReference type="InterPro" id="IPR006527">
    <property type="entry name" value="F-box-assoc_dom_typ1"/>
</dbReference>
<keyword evidence="2" id="KW-1185">Reference proteome</keyword>
<dbReference type="Gene3D" id="1.20.1280.50">
    <property type="match status" value="1"/>
</dbReference>
<sequence length="408" mass="47631">MAPPQVRLPWELEEEILTRLPPKVLVRFRTVCKQWNSLFNDRSFIYNHLSLPRPQFILLTEITIVSIDITDPTMELREIHSHPLGLSFHNANITTCDEFLVCNYPHRWEKGTALLNPLLGHVKWIKPLVDERFDVFGLGYDSSGPEKVHKMLGYLRSPSEVQTNSYLRRVAMKVVGNVYKMVDYFRSPPKEDQKNVNAERVAIYECASQTLRFIDTPDEDMRPICETAKQSHVSLNGNLYWIACNRQTREYFIQSFDFSREVFKPVCPLPFQERHDEHFLAVFKGDRFSLLTQCYLTRKIEIWVTKRKIDDGEEVVWMNLMTLTATNLPKLFNKLYGVSYIIYDKNLVICCGDDETGKLSFYVMKGRDTCSKIQLDSRLDGIASWITWFSHCAYVPNWTSVPLEFQIA</sequence>
<dbReference type="RefSeq" id="XP_056866923.1">
    <property type="nucleotide sequence ID" value="XM_057010943.1"/>
</dbReference>
<reference evidence="3" key="2">
    <citation type="submission" date="2025-08" db="UniProtKB">
        <authorList>
            <consortium name="RefSeq"/>
        </authorList>
    </citation>
    <scope>IDENTIFICATION</scope>
    <source>
        <tissue evidence="3">Leaf</tissue>
    </source>
</reference>
<evidence type="ECO:0000313" key="3">
    <source>
        <dbReference type="RefSeq" id="XP_056866923.1"/>
    </source>
</evidence>
<evidence type="ECO:0000259" key="1">
    <source>
        <dbReference type="PROSITE" id="PS50181"/>
    </source>
</evidence>
<gene>
    <name evidence="3" type="primary">LOC108858080</name>
</gene>
<dbReference type="InterPro" id="IPR050233">
    <property type="entry name" value="A_thaliana_F-box"/>
</dbReference>
<dbReference type="Proteomes" id="UP000504610">
    <property type="component" value="Chromosome 5"/>
</dbReference>